<evidence type="ECO:0000313" key="2">
    <source>
        <dbReference type="Proteomes" id="UP000813462"/>
    </source>
</evidence>
<accession>A0A978UJE2</accession>
<proteinExistence type="predicted"/>
<dbReference type="Proteomes" id="UP000813462">
    <property type="component" value="Unassembled WGS sequence"/>
</dbReference>
<name>A0A978UJE2_ZIZJJ</name>
<sequence>MNRDDRPYVYQASLASLTLGTICPDHVFMCYWEIDLIRVFGAEWSSVHSNVIEASCRAVIEGEGVINWETKKFRLELGNTWDTADKNKRRFGEFSGQPNAYQDKVVSRDPQINSKRIKASSND</sequence>
<dbReference type="EMBL" id="JAEACU010000011">
    <property type="protein sequence ID" value="KAH7514923.1"/>
    <property type="molecule type" value="Genomic_DNA"/>
</dbReference>
<reference evidence="1" key="1">
    <citation type="journal article" date="2021" name="Front. Plant Sci.">
        <title>Chromosome-Scale Genome Assembly for Chinese Sour Jujube and Insights Into Its Genome Evolution and Domestication Signature.</title>
        <authorList>
            <person name="Shen L.-Y."/>
            <person name="Luo H."/>
            <person name="Wang X.-L."/>
            <person name="Wang X.-M."/>
            <person name="Qiu X.-J."/>
            <person name="Liu H."/>
            <person name="Zhou S.-S."/>
            <person name="Jia K.-H."/>
            <person name="Nie S."/>
            <person name="Bao Y.-T."/>
            <person name="Zhang R.-G."/>
            <person name="Yun Q.-Z."/>
            <person name="Chai Y.-H."/>
            <person name="Lu J.-Y."/>
            <person name="Li Y."/>
            <person name="Zhao S.-W."/>
            <person name="Mao J.-F."/>
            <person name="Jia S.-G."/>
            <person name="Mao Y.-M."/>
        </authorList>
    </citation>
    <scope>NUCLEOTIDE SEQUENCE</scope>
    <source>
        <strain evidence="1">AT0</strain>
        <tissue evidence="1">Leaf</tissue>
    </source>
</reference>
<dbReference type="AlphaFoldDB" id="A0A978UJE2"/>
<gene>
    <name evidence="1" type="ORF">FEM48_Zijuj11G0141700</name>
</gene>
<evidence type="ECO:0000313" key="1">
    <source>
        <dbReference type="EMBL" id="KAH7514923.1"/>
    </source>
</evidence>
<comment type="caution">
    <text evidence="1">The sequence shown here is derived from an EMBL/GenBank/DDBJ whole genome shotgun (WGS) entry which is preliminary data.</text>
</comment>
<organism evidence="1 2">
    <name type="scientific">Ziziphus jujuba var. spinosa</name>
    <dbReference type="NCBI Taxonomy" id="714518"/>
    <lineage>
        <taxon>Eukaryota</taxon>
        <taxon>Viridiplantae</taxon>
        <taxon>Streptophyta</taxon>
        <taxon>Embryophyta</taxon>
        <taxon>Tracheophyta</taxon>
        <taxon>Spermatophyta</taxon>
        <taxon>Magnoliopsida</taxon>
        <taxon>eudicotyledons</taxon>
        <taxon>Gunneridae</taxon>
        <taxon>Pentapetalae</taxon>
        <taxon>rosids</taxon>
        <taxon>fabids</taxon>
        <taxon>Rosales</taxon>
        <taxon>Rhamnaceae</taxon>
        <taxon>Paliureae</taxon>
        <taxon>Ziziphus</taxon>
    </lineage>
</organism>
<protein>
    <submittedName>
        <fullName evidence="1">Uncharacterized protein</fullName>
    </submittedName>
</protein>